<feature type="domain" description="CBM3" evidence="11">
    <location>
        <begin position="624"/>
        <end position="777"/>
    </location>
</feature>
<dbReference type="Proteomes" id="UP000006835">
    <property type="component" value="Chromosome"/>
</dbReference>
<dbReference type="InterPro" id="IPR008965">
    <property type="entry name" value="CBM2/CBM3_carb-bd_dom_sf"/>
</dbReference>
<dbReference type="KEGG" id="ckn:Calkro_0853"/>
<dbReference type="EMBL" id="CP002330">
    <property type="protein sequence ID" value="ADQ45729.1"/>
    <property type="molecule type" value="Genomic_DNA"/>
</dbReference>
<keyword evidence="1" id="KW-0732">Signal</keyword>
<dbReference type="Gene3D" id="2.60.40.710">
    <property type="entry name" value="Endoglucanase-like"/>
    <property type="match status" value="2"/>
</dbReference>
<dbReference type="OrthoDB" id="232310at2"/>
<keyword evidence="10" id="KW-1133">Transmembrane helix</keyword>
<dbReference type="InterPro" id="IPR000556">
    <property type="entry name" value="Glyco_hydro_48F"/>
</dbReference>
<feature type="compositionally biased region" description="Pro residues" evidence="9">
    <location>
        <begin position="784"/>
        <end position="830"/>
    </location>
</feature>
<evidence type="ECO:0000256" key="2">
    <source>
        <dbReference type="ARBA" id="ARBA00022801"/>
    </source>
</evidence>
<keyword evidence="2 13" id="KW-0378">Hydrolase</keyword>
<keyword evidence="10" id="KW-0812">Transmembrane</keyword>
<dbReference type="InterPro" id="IPR027390">
    <property type="entry name" value="Endoglucanase_F_dom3"/>
</dbReference>
<dbReference type="Gene3D" id="4.10.870.10">
    <property type="entry name" value="Endo-1,4-beta-glucanase f. Domain 3"/>
    <property type="match status" value="1"/>
</dbReference>
<protein>
    <submittedName>
        <fullName evidence="13">Cellulose 1,4-beta-cellobiosidase</fullName>
        <ecNumber evidence="13">3.2.1.91</ecNumber>
    </submittedName>
</protein>
<evidence type="ECO:0000313" key="13">
    <source>
        <dbReference type="EMBL" id="ADQ45729.1"/>
    </source>
</evidence>
<dbReference type="SUPFAM" id="SSF49384">
    <property type="entry name" value="Carbohydrate-binding domain"/>
    <property type="match status" value="2"/>
</dbReference>
<dbReference type="InterPro" id="IPR044846">
    <property type="entry name" value="GH10"/>
</dbReference>
<dbReference type="PRINTS" id="PR00844">
    <property type="entry name" value="GLHYDRLASE48"/>
</dbReference>
<evidence type="ECO:0000256" key="3">
    <source>
        <dbReference type="ARBA" id="ARBA00023001"/>
    </source>
</evidence>
<dbReference type="Pfam" id="PF00942">
    <property type="entry name" value="CBM_3"/>
    <property type="match status" value="2"/>
</dbReference>
<dbReference type="Pfam" id="PF02011">
    <property type="entry name" value="Glyco_hydro_48"/>
    <property type="match status" value="1"/>
</dbReference>
<feature type="compositionally biased region" description="Low complexity" evidence="9">
    <location>
        <begin position="376"/>
        <end position="397"/>
    </location>
</feature>
<dbReference type="Gene3D" id="1.50.10.10">
    <property type="match status" value="1"/>
</dbReference>
<dbReference type="InterPro" id="IPR017853">
    <property type="entry name" value="GH"/>
</dbReference>
<dbReference type="PANTHER" id="PTHR31490:SF90">
    <property type="entry name" value="ENDO-1,4-BETA-XYLANASE A"/>
    <property type="match status" value="1"/>
</dbReference>
<dbReference type="HOGENOM" id="CLU_249892_0_0_9"/>
<dbReference type="SUPFAM" id="SSF51445">
    <property type="entry name" value="(Trans)glycosidases"/>
    <property type="match status" value="1"/>
</dbReference>
<evidence type="ECO:0000256" key="9">
    <source>
        <dbReference type="SAM" id="MobiDB-lite"/>
    </source>
</evidence>
<dbReference type="InterPro" id="IPR031158">
    <property type="entry name" value="GH10_AS"/>
</dbReference>
<feature type="compositionally biased region" description="Pro residues" evidence="9">
    <location>
        <begin position="591"/>
        <end position="619"/>
    </location>
</feature>
<feature type="active site" description="Proton donor" evidence="7">
    <location>
        <position position="897"/>
    </location>
</feature>
<dbReference type="GO" id="GO:0016162">
    <property type="term" value="F:cellulose 1,4-beta-cellobiosidase activity"/>
    <property type="evidence" value="ECO:0007669"/>
    <property type="project" value="UniProtKB-EC"/>
</dbReference>
<evidence type="ECO:0000256" key="5">
    <source>
        <dbReference type="ARBA" id="ARBA00023295"/>
    </source>
</evidence>
<evidence type="ECO:0000256" key="7">
    <source>
        <dbReference type="PIRSR" id="PIRSR600556-1"/>
    </source>
</evidence>
<dbReference type="PROSITE" id="PS51172">
    <property type="entry name" value="CBM3"/>
    <property type="match status" value="2"/>
</dbReference>
<gene>
    <name evidence="13" type="ordered locus">Calkro_0853</name>
</gene>
<keyword evidence="5 13" id="KW-0326">Glycosidase</keyword>
<dbReference type="GO" id="GO:0030248">
    <property type="term" value="F:cellulose binding"/>
    <property type="evidence" value="ECO:0007669"/>
    <property type="project" value="InterPro"/>
</dbReference>
<reference key="1">
    <citation type="submission" date="2010-11" db="EMBL/GenBank/DDBJ databases">
        <title>Complete sequence of Caldicellulosiruptor kronotskyensis 2002.</title>
        <authorList>
            <consortium name="US DOE Joint Genome Institute"/>
            <person name="Lucas S."/>
            <person name="Copeland A."/>
            <person name="Lapidus A."/>
            <person name="Cheng J.-F."/>
            <person name="Bruce D."/>
            <person name="Goodwin L."/>
            <person name="Pitluck S."/>
            <person name="Davenport K."/>
            <person name="Detter J.C."/>
            <person name="Han C."/>
            <person name="Tapia R."/>
            <person name="Land M."/>
            <person name="Hauser L."/>
            <person name="Jeffries C."/>
            <person name="Kyrpides N."/>
            <person name="Ivanova N."/>
            <person name="Mikhailova N."/>
            <person name="Blumer-Schuette S.E."/>
            <person name="Kelly R.M."/>
            <person name="Woyke T."/>
        </authorList>
    </citation>
    <scope>NUCLEOTIDE SEQUENCE</scope>
    <source>
        <strain>2002</strain>
    </source>
</reference>
<feature type="region of interest" description="Disordered" evidence="9">
    <location>
        <begin position="376"/>
        <end position="431"/>
    </location>
</feature>
<keyword evidence="10" id="KW-0472">Membrane</keyword>
<dbReference type="Pfam" id="PF00331">
    <property type="entry name" value="Glyco_hydro_10"/>
    <property type="match status" value="1"/>
</dbReference>
<organism evidence="13 14">
    <name type="scientific">Caldicellulosiruptor kronotskyensis (strain DSM 18902 / VKM B-2412 / 2002)</name>
    <dbReference type="NCBI Taxonomy" id="632348"/>
    <lineage>
        <taxon>Bacteria</taxon>
        <taxon>Bacillati</taxon>
        <taxon>Bacillota</taxon>
        <taxon>Bacillota incertae sedis</taxon>
        <taxon>Caldicellulosiruptorales</taxon>
        <taxon>Caldicellulosiruptoraceae</taxon>
        <taxon>Caldicellulosiruptor</taxon>
    </lineage>
</organism>
<dbReference type="CAZy" id="GH10">
    <property type="family name" value="Glycoside Hydrolase Family 10"/>
</dbReference>
<dbReference type="PANTHER" id="PTHR31490">
    <property type="entry name" value="GLYCOSYL HYDROLASE"/>
    <property type="match status" value="1"/>
</dbReference>
<feature type="region of interest" description="Disordered" evidence="9">
    <location>
        <begin position="583"/>
        <end position="623"/>
    </location>
</feature>
<dbReference type="PROSITE" id="PS00591">
    <property type="entry name" value="GH10_1"/>
    <property type="match status" value="1"/>
</dbReference>
<accession>E4SDC0</accession>
<dbReference type="PROSITE" id="PS51760">
    <property type="entry name" value="GH10_2"/>
    <property type="match status" value="1"/>
</dbReference>
<evidence type="ECO:0000259" key="11">
    <source>
        <dbReference type="PROSITE" id="PS51172"/>
    </source>
</evidence>
<dbReference type="InterPro" id="IPR012341">
    <property type="entry name" value="6hp_glycosidase-like_sf"/>
</dbReference>
<dbReference type="InterPro" id="IPR023309">
    <property type="entry name" value="Endo-1-4-beta-glucanase_dom2"/>
</dbReference>
<feature type="compositionally biased region" description="Pro residues" evidence="9">
    <location>
        <begin position="398"/>
        <end position="426"/>
    </location>
</feature>
<proteinExistence type="predicted"/>
<keyword evidence="4" id="KW-0119">Carbohydrate metabolism</keyword>
<keyword evidence="14" id="KW-1185">Reference proteome</keyword>
<dbReference type="GO" id="GO:0008810">
    <property type="term" value="F:cellulase activity"/>
    <property type="evidence" value="ECO:0007669"/>
    <property type="project" value="InterPro"/>
</dbReference>
<dbReference type="SUPFAM" id="SSF48208">
    <property type="entry name" value="Six-hairpin glycosidases"/>
    <property type="match status" value="1"/>
</dbReference>
<keyword evidence="6" id="KW-0624">Polysaccharide degradation</keyword>
<dbReference type="SMART" id="SM00633">
    <property type="entry name" value="Glyco_10"/>
    <property type="match status" value="1"/>
</dbReference>
<evidence type="ECO:0000259" key="12">
    <source>
        <dbReference type="PROSITE" id="PS51760"/>
    </source>
</evidence>
<dbReference type="PATRIC" id="fig|632348.3.peg.906"/>
<feature type="region of interest" description="Disordered" evidence="9">
    <location>
        <begin position="776"/>
        <end position="846"/>
    </location>
</feature>
<evidence type="ECO:0000256" key="10">
    <source>
        <dbReference type="SAM" id="Phobius"/>
    </source>
</evidence>
<evidence type="ECO:0000256" key="6">
    <source>
        <dbReference type="ARBA" id="ARBA00023326"/>
    </source>
</evidence>
<dbReference type="InterPro" id="IPR001000">
    <property type="entry name" value="GH10_dom"/>
</dbReference>
<reference evidence="13 14" key="2">
    <citation type="journal article" date="2011" name="J. Bacteriol.">
        <title>Complete genome sequences for the anaerobic, extremely thermophilic plant biomass-degrading bacteria Caldicellulosiruptor hydrothermalis, Caldicellulosiruptor kristjanssonii, Caldicellulosiruptor kronotskyensis, Caldicellulosiruptor owensenis, and Caldicellulosiruptor lactoaceticus.</title>
        <authorList>
            <person name="Blumer-Schuette S.E."/>
            <person name="Ozdemir I."/>
            <person name="Mistry D."/>
            <person name="Lucas S."/>
            <person name="Lapidus A."/>
            <person name="Cheng J.F."/>
            <person name="Goodwin L.A."/>
            <person name="Pitluck S."/>
            <person name="Land M.L."/>
            <person name="Hauser L.J."/>
            <person name="Woyke T."/>
            <person name="Mikhailova N."/>
            <person name="Pati A."/>
            <person name="Kyrpides N.C."/>
            <person name="Ivanova N."/>
            <person name="Detter J.C."/>
            <person name="Walston-Davenport K."/>
            <person name="Han S."/>
            <person name="Adams M.W."/>
            <person name="Kelly R.M."/>
        </authorList>
    </citation>
    <scope>NUCLEOTIDE SEQUENCE [LARGE SCALE GENOMIC DNA]</scope>
    <source>
        <strain evidence="14">DSM 18902 / VKM B-2412 / 2002</strain>
    </source>
</reference>
<feature type="active site" description="Nucleophile" evidence="7">
    <location>
        <position position="1068"/>
    </location>
</feature>
<dbReference type="RefSeq" id="WP_013429870.1">
    <property type="nucleotide sequence ID" value="NC_014720.1"/>
</dbReference>
<evidence type="ECO:0000313" key="14">
    <source>
        <dbReference type="Proteomes" id="UP000006835"/>
    </source>
</evidence>
<name>E4SDC0_CALK2</name>
<evidence type="ECO:0000256" key="8">
    <source>
        <dbReference type="PROSITE-ProRule" id="PRU10061"/>
    </source>
</evidence>
<dbReference type="EC" id="3.2.1.91" evidence="13"/>
<dbReference type="CAZy" id="GH48">
    <property type="family name" value="Glycoside Hydrolase Family 48"/>
</dbReference>
<feature type="transmembrane region" description="Helical" evidence="10">
    <location>
        <begin position="12"/>
        <end position="32"/>
    </location>
</feature>
<feature type="compositionally biased region" description="Low complexity" evidence="9">
    <location>
        <begin position="831"/>
        <end position="845"/>
    </location>
</feature>
<feature type="active site" description="Nucleophile" evidence="8">
    <location>
        <position position="285"/>
    </location>
</feature>
<dbReference type="Gene3D" id="2.170.160.10">
    <property type="entry name" value="Endo-1,4-beta-glucanase f. Domain 2"/>
    <property type="match status" value="1"/>
</dbReference>
<evidence type="ECO:0000256" key="1">
    <source>
        <dbReference type="ARBA" id="ARBA00022729"/>
    </source>
</evidence>
<dbReference type="Gene3D" id="3.20.20.80">
    <property type="entry name" value="Glycosidases"/>
    <property type="match status" value="1"/>
</dbReference>
<keyword evidence="3" id="KW-0136">Cellulose degradation</keyword>
<feature type="domain" description="CBM3" evidence="11">
    <location>
        <begin position="431"/>
        <end position="584"/>
    </location>
</feature>
<dbReference type="GO" id="GO:0030245">
    <property type="term" value="P:cellulose catabolic process"/>
    <property type="evidence" value="ECO:0007669"/>
    <property type="project" value="UniProtKB-KW"/>
</dbReference>
<dbReference type="InterPro" id="IPR001956">
    <property type="entry name" value="CBM3"/>
</dbReference>
<sequence>MMKKLVKIIAHVVLITFVAGVCLFGAMSYYPIETKAAPDWSIPSLYESYKNDFRIGVAIPAKCLSNDTDRRMVLKHFNSITAENEMKPESLLAGQTSTGLNYRFSTADAFVNFANTNNIGIRGHTLVWHSQTPDWFFKDSSGQRLTKDALLARLKQYIYDVVGRYKGKVYAWDVVNEAIDENQSDGYRRSTWYEICGPEYIEKAFIWAHEADPNAKLFYNDYNTEISKKRDFIYNMVKNLKSKGIPIHGIGMQCHINVNWPSVSEIENSIKLFSSIPGIEIHITELDMSLYNYGSSENYSTPPQDLLQKQAQKYKELFTMLKKYTNVVKCVTFWGLKDDYSWLRSFNGKNDWPLLFFEDYSAKPAYWAVIEASGTSTTPAPTTTITPTPTPTSTATPTPTPTPAPTATPTPTVTPTPTSTPTPTPSSTPLAGGQIKVLYANKETNSTTNTIRPWLKVVNTGSSSIDLSRVTIRYWYTVDGDKAQSAISDWAQIGASNVTFKFVKLSSSVSGADYYLEIGFKSGAGKLQAGKDTGEIQIRFNKSDWSNYNQGNDWSWMQSMTNYGENTKVTAYIDGVLVWGQEPSGATATPTPTPAPTPTPTPTVTPTPTPTSTPTPTPSSTPLAGRQIKVLYANKETNSTTNTIRPWLKVVNTGSSSIDLSRVTIRYWYTVDGDKAQSAISDWAQIGASNVTFKFVKLSSSVSGADYYLEIGFKSGAGKLQAGKDTGEIQIRFNKSDWSNYNQGNDWSWMQSMTNYGENTKVTAYIDGVLVWGQEPSGATATPTPTPAPTPTPTPTVTPTPTPTSTPTPTPTATPTPTPTVTPTPTPTPTPTVTATPTPTPSSTPGVLGEYGQRFMWLWNKIHDPANGYFNQDGIPYHSVETLICEAPDYGHLTTSEAFSYYVWLEAVYGKLTGDWSKFKTAWDTLEKYMIPSAEDQPMRSYDPNKPATYAGEWETPDKYPSPLEFNVPVGKDPLHNELVSTYGSTLMYGMHWLMDVDNWYGYGKRGDGVSRASFINTFQRGPEESVWETVPHPSWEEFKWGGPNGFLDLFIKDQNYSKQWRYTDAPDADARAIQATYWAKVWAKEQGKFNDISSYVAKAAKMGDYLRYAMFDKYFKPLGCQDKNAAGGTGYDSAHYLLSWYYAWGGALDGAWSWKIGSSHVHFGYQNPMAAWALANDSDMKPKSPNGASDWAKSLKRQIEFYRWLQSAEGAIAGGATNSWNGRYEKYPAGTATFYGMAYEPNPVYHDPGSNTWFGFQAWSMQRVAEYYYVTGDKDAGALLEKWVSWVKSVVKLNSDGTFAIPSTLDWSGQPDTWNGAYTGNSNLHVKVVDYGTDLGITASLANALLYYSAGTKKYGVFDEGAKNLAKELLDRMWKLYRDEKGLSAPEKRADYKRFFEQEVYIPAGWTGKMPNGDVIKSGVKFIDIRSKYKQDPDWPKLEAAYKSGQAPEFRYHRFWAQCDIAIANATYEILFGNQ</sequence>
<dbReference type="InterPro" id="IPR008928">
    <property type="entry name" value="6-hairpin_glycosidase_sf"/>
</dbReference>
<evidence type="ECO:0000256" key="4">
    <source>
        <dbReference type="ARBA" id="ARBA00023277"/>
    </source>
</evidence>
<feature type="domain" description="GH10" evidence="12">
    <location>
        <begin position="39"/>
        <end position="372"/>
    </location>
</feature>
<dbReference type="InterPro" id="IPR036966">
    <property type="entry name" value="CBM3_sf"/>
</dbReference>
<dbReference type="CAZy" id="CBM3">
    <property type="family name" value="Carbohydrate-Binding Module Family 3"/>
</dbReference>
<dbReference type="SMART" id="SM01067">
    <property type="entry name" value="CBM_3"/>
    <property type="match status" value="2"/>
</dbReference>